<evidence type="ECO:0000313" key="1">
    <source>
        <dbReference type="EMBL" id="KAF7261098.1"/>
    </source>
</evidence>
<organism evidence="1 2">
    <name type="scientific">Paragonimus skrjabini miyazakii</name>
    <dbReference type="NCBI Taxonomy" id="59628"/>
    <lineage>
        <taxon>Eukaryota</taxon>
        <taxon>Metazoa</taxon>
        <taxon>Spiralia</taxon>
        <taxon>Lophotrochozoa</taxon>
        <taxon>Platyhelminthes</taxon>
        <taxon>Trematoda</taxon>
        <taxon>Digenea</taxon>
        <taxon>Plagiorchiida</taxon>
        <taxon>Troglotremata</taxon>
        <taxon>Troglotrematidae</taxon>
        <taxon>Paragonimus</taxon>
    </lineage>
</organism>
<reference evidence="1" key="1">
    <citation type="submission" date="2019-07" db="EMBL/GenBank/DDBJ databases">
        <title>Annotation for the trematode Paragonimus miyazaki's.</title>
        <authorList>
            <person name="Choi Y.-J."/>
        </authorList>
    </citation>
    <scope>NUCLEOTIDE SEQUENCE</scope>
    <source>
        <strain evidence="1">Japan</strain>
    </source>
</reference>
<dbReference type="OrthoDB" id="10051210at2759"/>
<comment type="caution">
    <text evidence="1">The sequence shown here is derived from an EMBL/GenBank/DDBJ whole genome shotgun (WGS) entry which is preliminary data.</text>
</comment>
<accession>A0A8S9ZAR7</accession>
<proteinExistence type="predicted"/>
<gene>
    <name evidence="1" type="ORF">EG68_01573</name>
</gene>
<dbReference type="Proteomes" id="UP000822476">
    <property type="component" value="Unassembled WGS sequence"/>
</dbReference>
<dbReference type="EMBL" id="JTDE01000487">
    <property type="protein sequence ID" value="KAF7261098.1"/>
    <property type="molecule type" value="Genomic_DNA"/>
</dbReference>
<sequence>MLEGEKRRYAMWCATEDNPDARGHSTAEILPGAFYVDGCLMSVSTAKDTQVVILLPNSILLKDDFRSTKSHNNVKDAVTDIPTEDLSSVTVNVDQQQTEAQKTVGVFRDRQCDNMCSNVSGCSGQLSGRLF</sequence>
<keyword evidence="2" id="KW-1185">Reference proteome</keyword>
<dbReference type="AlphaFoldDB" id="A0A8S9ZAR7"/>
<name>A0A8S9ZAR7_9TREM</name>
<evidence type="ECO:0000313" key="2">
    <source>
        <dbReference type="Proteomes" id="UP000822476"/>
    </source>
</evidence>
<protein>
    <submittedName>
        <fullName evidence="1">Uncharacterized protein</fullName>
    </submittedName>
</protein>